<evidence type="ECO:0000313" key="3">
    <source>
        <dbReference type="EMBL" id="EFY86853.1"/>
    </source>
</evidence>
<gene>
    <name evidence="3" type="ORF">MAC_07069</name>
</gene>
<name>E9EB21_METAQ</name>
<dbReference type="InParanoid" id="E9EB21"/>
<dbReference type="Proteomes" id="UP000002499">
    <property type="component" value="Unassembled WGS sequence"/>
</dbReference>
<dbReference type="GeneID" id="19251380"/>
<dbReference type="KEGG" id="maw:19251380"/>
<dbReference type="EMBL" id="GL698537">
    <property type="protein sequence ID" value="EFY86853.1"/>
    <property type="molecule type" value="Genomic_DNA"/>
</dbReference>
<dbReference type="AlphaFoldDB" id="E9EB21"/>
<evidence type="ECO:0000256" key="2">
    <source>
        <dbReference type="SAM" id="SignalP"/>
    </source>
</evidence>
<feature type="compositionally biased region" description="Polar residues" evidence="1">
    <location>
        <begin position="123"/>
        <end position="133"/>
    </location>
</feature>
<dbReference type="HOGENOM" id="CLU_1661197_0_0_1"/>
<feature type="compositionally biased region" description="Low complexity" evidence="1">
    <location>
        <begin position="79"/>
        <end position="88"/>
    </location>
</feature>
<dbReference type="eggNOG" id="ENOG502RAVE">
    <property type="taxonomic scope" value="Eukaryota"/>
</dbReference>
<keyword evidence="2" id="KW-0732">Signal</keyword>
<feature type="chain" id="PRO_5003239046" evidence="2">
    <location>
        <begin position="18"/>
        <end position="133"/>
    </location>
</feature>
<accession>E9EB21</accession>
<feature type="region of interest" description="Disordered" evidence="1">
    <location>
        <begin position="77"/>
        <end position="133"/>
    </location>
</feature>
<sequence length="133" mass="13714">MKVSSAFVLTLLTGALAAPSVVSDFDSEKRDVDVAARDFDDSVIANAVEARQVDTTITLDERDVEVEDVEIVARTPGQGAKKAGANTAAKKKAGANTAAKKKNNGAKANKNKASKAKAAAARVTNSFQAPGVV</sequence>
<evidence type="ECO:0000256" key="1">
    <source>
        <dbReference type="SAM" id="MobiDB-lite"/>
    </source>
</evidence>
<organism evidence="4">
    <name type="scientific">Metarhizium acridum (strain CQMa 102)</name>
    <dbReference type="NCBI Taxonomy" id="655827"/>
    <lineage>
        <taxon>Eukaryota</taxon>
        <taxon>Fungi</taxon>
        <taxon>Dikarya</taxon>
        <taxon>Ascomycota</taxon>
        <taxon>Pezizomycotina</taxon>
        <taxon>Sordariomycetes</taxon>
        <taxon>Hypocreomycetidae</taxon>
        <taxon>Hypocreales</taxon>
        <taxon>Clavicipitaceae</taxon>
        <taxon>Metarhizium</taxon>
    </lineage>
</organism>
<feature type="signal peptide" evidence="2">
    <location>
        <begin position="1"/>
        <end position="17"/>
    </location>
</feature>
<protein>
    <submittedName>
        <fullName evidence="3">Uncharacterized protein</fullName>
    </submittedName>
</protein>
<keyword evidence="4" id="KW-1185">Reference proteome</keyword>
<evidence type="ECO:0000313" key="4">
    <source>
        <dbReference type="Proteomes" id="UP000002499"/>
    </source>
</evidence>
<feature type="compositionally biased region" description="Basic residues" evidence="1">
    <location>
        <begin position="89"/>
        <end position="115"/>
    </location>
</feature>
<reference evidence="3 4" key="1">
    <citation type="journal article" date="2011" name="PLoS Genet.">
        <title>Genome sequencing and comparative transcriptomics of the model entomopathogenic fungi Metarhizium anisopliae and M. acridum.</title>
        <authorList>
            <person name="Gao Q."/>
            <person name="Jin K."/>
            <person name="Ying S.H."/>
            <person name="Zhang Y."/>
            <person name="Xiao G."/>
            <person name="Shang Y."/>
            <person name="Duan Z."/>
            <person name="Hu X."/>
            <person name="Xie X.Q."/>
            <person name="Zhou G."/>
            <person name="Peng G."/>
            <person name="Luo Z."/>
            <person name="Huang W."/>
            <person name="Wang B."/>
            <person name="Fang W."/>
            <person name="Wang S."/>
            <person name="Zhong Y."/>
            <person name="Ma L.J."/>
            <person name="St Leger R.J."/>
            <person name="Zhao G.P."/>
            <person name="Pei Y."/>
            <person name="Feng M.G."/>
            <person name="Xia Y."/>
            <person name="Wang C."/>
        </authorList>
    </citation>
    <scope>NUCLEOTIDE SEQUENCE [LARGE SCALE GENOMIC DNA]</scope>
    <source>
        <strain evidence="3 4">CQMa 102</strain>
    </source>
</reference>
<proteinExistence type="predicted"/>